<feature type="transmembrane region" description="Helical" evidence="2">
    <location>
        <begin position="216"/>
        <end position="236"/>
    </location>
</feature>
<dbReference type="eggNOG" id="COG3182">
    <property type="taxonomic scope" value="Bacteria"/>
</dbReference>
<evidence type="ECO:0000256" key="2">
    <source>
        <dbReference type="SAM" id="Phobius"/>
    </source>
</evidence>
<name>A0A0B8SZP5_9SPHI</name>
<dbReference type="AlphaFoldDB" id="A0A0B8SZP5"/>
<evidence type="ECO:0000313" key="4">
    <source>
        <dbReference type="Proteomes" id="UP000031802"/>
    </source>
</evidence>
<feature type="transmembrane region" description="Helical" evidence="2">
    <location>
        <begin position="30"/>
        <end position="58"/>
    </location>
</feature>
<feature type="transmembrane region" description="Helical" evidence="2">
    <location>
        <begin position="160"/>
        <end position="184"/>
    </location>
</feature>
<keyword evidence="2" id="KW-0472">Membrane</keyword>
<accession>A0A0B8SZP5</accession>
<keyword evidence="2" id="KW-0812">Transmembrane</keyword>
<dbReference type="Proteomes" id="UP000031802">
    <property type="component" value="Unassembled WGS sequence"/>
</dbReference>
<reference evidence="3 4" key="2">
    <citation type="journal article" date="2015" name="PLoS ONE">
        <title>Whole-Genome Optical Mapping and Finished Genome Sequence of Sphingobacterium deserti sp. nov., a New Species Isolated from the Western Desert of China.</title>
        <authorList>
            <person name="Teng C."/>
            <person name="Zhou Z."/>
            <person name="Molnar I."/>
            <person name="Li X."/>
            <person name="Tang R."/>
            <person name="Chen M."/>
            <person name="Wang L."/>
            <person name="Su S."/>
            <person name="Zhang W."/>
            <person name="Lin M."/>
        </authorList>
    </citation>
    <scope>NUCLEOTIDE SEQUENCE [LARGE SCALE GENOMIC DNA]</scope>
    <source>
        <strain evidence="4">ACCC05744</strain>
    </source>
</reference>
<keyword evidence="4" id="KW-1185">Reference proteome</keyword>
<dbReference type="PATRIC" id="fig|1229276.3.peg.3032"/>
<evidence type="ECO:0000256" key="1">
    <source>
        <dbReference type="SAM" id="MobiDB-lite"/>
    </source>
</evidence>
<feature type="transmembrane region" description="Helical" evidence="2">
    <location>
        <begin position="359"/>
        <end position="380"/>
    </location>
</feature>
<dbReference type="EMBL" id="JJMU01000053">
    <property type="protein sequence ID" value="KGE13402.1"/>
    <property type="molecule type" value="Genomic_DNA"/>
</dbReference>
<protein>
    <submittedName>
        <fullName evidence="3">Propeptide PepSY amd peptidase M4</fullName>
    </submittedName>
</protein>
<comment type="caution">
    <text evidence="3">The sequence shown here is derived from an EMBL/GenBank/DDBJ whole genome shotgun (WGS) entry which is preliminary data.</text>
</comment>
<dbReference type="InterPro" id="IPR005625">
    <property type="entry name" value="PepSY-ass_TM"/>
</dbReference>
<dbReference type="PANTHER" id="PTHR34219">
    <property type="entry name" value="IRON-REGULATED INNER MEMBRANE PROTEIN-RELATED"/>
    <property type="match status" value="1"/>
</dbReference>
<keyword evidence="2" id="KW-1133">Transmembrane helix</keyword>
<organism evidence="3 4">
    <name type="scientific">Sphingobacterium deserti</name>
    <dbReference type="NCBI Taxonomy" id="1229276"/>
    <lineage>
        <taxon>Bacteria</taxon>
        <taxon>Pseudomonadati</taxon>
        <taxon>Bacteroidota</taxon>
        <taxon>Sphingobacteriia</taxon>
        <taxon>Sphingobacteriales</taxon>
        <taxon>Sphingobacteriaceae</taxon>
        <taxon>Sphingobacterium</taxon>
    </lineage>
</organism>
<dbReference type="STRING" id="1229276.DI53_2933"/>
<evidence type="ECO:0000313" key="3">
    <source>
        <dbReference type="EMBL" id="KGE13402.1"/>
    </source>
</evidence>
<reference evidence="4" key="1">
    <citation type="submission" date="2014-04" db="EMBL/GenBank/DDBJ databases">
        <title>Whole-Genome optical mapping and complete genome sequence of Sphingobacterium deserti sp. nov., a new spaces isolated from desert in the west of China.</title>
        <authorList>
            <person name="Teng C."/>
            <person name="Zhou Z."/>
            <person name="Li X."/>
            <person name="Chen M."/>
            <person name="Lin M."/>
            <person name="Wang L."/>
            <person name="Su S."/>
            <person name="Zhang C."/>
            <person name="Zhang W."/>
        </authorList>
    </citation>
    <scope>NUCLEOTIDE SEQUENCE [LARGE SCALE GENOMIC DNA]</scope>
    <source>
        <strain evidence="4">ACCC05744</strain>
    </source>
</reference>
<gene>
    <name evidence="3" type="ORF">DI53_2933</name>
</gene>
<proteinExistence type="predicted"/>
<dbReference type="Pfam" id="PF03929">
    <property type="entry name" value="PepSY_TM"/>
    <property type="match status" value="1"/>
</dbReference>
<dbReference type="RefSeq" id="WP_052072419.1">
    <property type="nucleotide sequence ID" value="NZ_JJMU01000053.1"/>
</dbReference>
<sequence>MAYQPKNIPKAASPQGSPIKKREKSCFSRFNAWLHLWPSIISGVIIVFVCFTGTLIVYCDEILEWSAGDARYVAENGKMLPADELIAAIKKVDSHLQLSEFVYFNDPHRSLRVRAFHDQTDQLTFVYVNPYTADVLKIDPSAHFFYVSAHLHAALLGGPAGGWIVLISTLIFFVSCVTGLVLWWPKRWTKKTIQDSFTVKWKARFKRVNYDLHNVYGFYSLLLCFILSLTGIVLFFHSLGDMINTAFGGGHEHIEEVVGKVKSDAVSVDISQLAQQALREHPEQESASIWLYNLEETGVYVFRLGVNGLKSTEHLQLVVYDRYTRQSQIVPQAQVIHEQVENTIWQLHMGQWWGQFGKLSTFLAGLVATSLPITGFLIWWGRRKKSKKKKTKLTIVKT</sequence>
<feature type="region of interest" description="Disordered" evidence="1">
    <location>
        <begin position="1"/>
        <end position="20"/>
    </location>
</feature>